<dbReference type="GO" id="GO:0005737">
    <property type="term" value="C:cytoplasm"/>
    <property type="evidence" value="ECO:0007669"/>
    <property type="project" value="TreeGrafter"/>
</dbReference>
<reference evidence="7 8" key="1">
    <citation type="submission" date="2015-01" db="EMBL/GenBank/DDBJ databases">
        <title>The Genome Sequence of Fonsecaea multimorphosa CBS 102226.</title>
        <authorList>
            <consortium name="The Broad Institute Genomics Platform"/>
            <person name="Cuomo C."/>
            <person name="de Hoog S."/>
            <person name="Gorbushina A."/>
            <person name="Stielow B."/>
            <person name="Teixiera M."/>
            <person name="Abouelleil A."/>
            <person name="Chapman S.B."/>
            <person name="Priest M."/>
            <person name="Young S.K."/>
            <person name="Wortman J."/>
            <person name="Nusbaum C."/>
            <person name="Birren B."/>
        </authorList>
    </citation>
    <scope>NUCLEOTIDE SEQUENCE [LARGE SCALE GENOMIC DNA]</scope>
    <source>
        <strain evidence="7 8">CBS 102226</strain>
    </source>
</reference>
<dbReference type="SUPFAM" id="SSF52833">
    <property type="entry name" value="Thioredoxin-like"/>
    <property type="match status" value="1"/>
</dbReference>
<dbReference type="EC" id="2.5.1.18" evidence="1"/>
<dbReference type="EMBL" id="KN848080">
    <property type="protein sequence ID" value="KIX95845.1"/>
    <property type="molecule type" value="Genomic_DNA"/>
</dbReference>
<accession>A0A0D2H205</accession>
<dbReference type="GO" id="GO:0004364">
    <property type="term" value="F:glutathione transferase activity"/>
    <property type="evidence" value="ECO:0007669"/>
    <property type="project" value="UniProtKB-EC"/>
</dbReference>
<evidence type="ECO:0000256" key="3">
    <source>
        <dbReference type="ARBA" id="ARBA00047960"/>
    </source>
</evidence>
<dbReference type="GO" id="GO:0006749">
    <property type="term" value="P:glutathione metabolic process"/>
    <property type="evidence" value="ECO:0007669"/>
    <property type="project" value="TreeGrafter"/>
</dbReference>
<dbReference type="Pfam" id="PF02798">
    <property type="entry name" value="GST_N"/>
    <property type="match status" value="1"/>
</dbReference>
<evidence type="ECO:0000259" key="5">
    <source>
        <dbReference type="PROSITE" id="PS50404"/>
    </source>
</evidence>
<protein>
    <recommendedName>
        <fullName evidence="1">glutathione transferase</fullName>
        <ecNumber evidence="1">2.5.1.18</ecNumber>
    </recommendedName>
</protein>
<feature type="domain" description="GST N-terminal" evidence="5">
    <location>
        <begin position="1"/>
        <end position="82"/>
    </location>
</feature>
<dbReference type="InterPro" id="IPR004045">
    <property type="entry name" value="Glutathione_S-Trfase_N"/>
</dbReference>
<dbReference type="InterPro" id="IPR036249">
    <property type="entry name" value="Thioredoxin-like_sf"/>
</dbReference>
<dbReference type="PROSITE" id="PS50405">
    <property type="entry name" value="GST_CTER"/>
    <property type="match status" value="1"/>
</dbReference>
<sequence length="224" mass="25324">MTLKLWTSPLSWNCLRAELVLAEKGIEDVVEIPADLIGGKHKANFRDKSLFGRVPLLEDGELVIFESRAIARYLCLKYADVGPKLMPEGTDAEVNGVWEMWLTLEAVEFDSHVVPVISETIIRPALGQATDEAVIGRHKPKLLHCLDVLDKVLSKRAYMGDTEYSLVDIFYMPCIFTASRCLDVFEGRSNLKKWWVTVSSREAWKKAVKPLDEGYSQVIPGWNK</sequence>
<dbReference type="Gene3D" id="1.20.1050.10">
    <property type="match status" value="1"/>
</dbReference>
<dbReference type="AlphaFoldDB" id="A0A0D2H205"/>
<evidence type="ECO:0000313" key="7">
    <source>
        <dbReference type="EMBL" id="KIX95845.1"/>
    </source>
</evidence>
<evidence type="ECO:0000313" key="8">
    <source>
        <dbReference type="Proteomes" id="UP000053411"/>
    </source>
</evidence>
<dbReference type="SUPFAM" id="SSF47616">
    <property type="entry name" value="GST C-terminal domain-like"/>
    <property type="match status" value="1"/>
</dbReference>
<keyword evidence="2" id="KW-0808">Transferase</keyword>
<dbReference type="Gene3D" id="3.40.30.10">
    <property type="entry name" value="Glutaredoxin"/>
    <property type="match status" value="1"/>
</dbReference>
<evidence type="ECO:0000256" key="2">
    <source>
        <dbReference type="ARBA" id="ARBA00022679"/>
    </source>
</evidence>
<feature type="domain" description="GST C-terminal" evidence="6">
    <location>
        <begin position="91"/>
        <end position="218"/>
    </location>
</feature>
<dbReference type="InterPro" id="IPR004046">
    <property type="entry name" value="GST_C"/>
</dbReference>
<dbReference type="Pfam" id="PF00043">
    <property type="entry name" value="GST_C"/>
    <property type="match status" value="1"/>
</dbReference>
<dbReference type="GO" id="GO:0043295">
    <property type="term" value="F:glutathione binding"/>
    <property type="evidence" value="ECO:0007669"/>
    <property type="project" value="TreeGrafter"/>
</dbReference>
<evidence type="ECO:0000256" key="1">
    <source>
        <dbReference type="ARBA" id="ARBA00012452"/>
    </source>
</evidence>
<keyword evidence="8" id="KW-1185">Reference proteome</keyword>
<dbReference type="Proteomes" id="UP000053411">
    <property type="component" value="Unassembled WGS sequence"/>
</dbReference>
<dbReference type="InterPro" id="IPR010987">
    <property type="entry name" value="Glutathione-S-Trfase_C-like"/>
</dbReference>
<dbReference type="VEuPathDB" id="FungiDB:Z520_08553"/>
<gene>
    <name evidence="7" type="ORF">Z520_08553</name>
</gene>
<dbReference type="STRING" id="1442371.A0A0D2H205"/>
<dbReference type="OrthoDB" id="249703at2759"/>
<dbReference type="InterPro" id="IPR036282">
    <property type="entry name" value="Glutathione-S-Trfase_C_sf"/>
</dbReference>
<evidence type="ECO:0000256" key="4">
    <source>
        <dbReference type="RuleBase" id="RU003494"/>
    </source>
</evidence>
<dbReference type="RefSeq" id="XP_016629968.1">
    <property type="nucleotide sequence ID" value="XM_016779049.1"/>
</dbReference>
<dbReference type="PANTHER" id="PTHR43900">
    <property type="entry name" value="GLUTATHIONE S-TRANSFERASE RHO"/>
    <property type="match status" value="1"/>
</dbReference>
<organism evidence="7 8">
    <name type="scientific">Fonsecaea multimorphosa CBS 102226</name>
    <dbReference type="NCBI Taxonomy" id="1442371"/>
    <lineage>
        <taxon>Eukaryota</taxon>
        <taxon>Fungi</taxon>
        <taxon>Dikarya</taxon>
        <taxon>Ascomycota</taxon>
        <taxon>Pezizomycotina</taxon>
        <taxon>Eurotiomycetes</taxon>
        <taxon>Chaetothyriomycetidae</taxon>
        <taxon>Chaetothyriales</taxon>
        <taxon>Herpotrichiellaceae</taxon>
        <taxon>Fonsecaea</taxon>
    </lineage>
</organism>
<dbReference type="InterPro" id="IPR040079">
    <property type="entry name" value="Glutathione_S-Trfase"/>
</dbReference>
<dbReference type="SFLD" id="SFLDG00358">
    <property type="entry name" value="Main_(cytGST)"/>
    <property type="match status" value="1"/>
</dbReference>
<comment type="catalytic activity">
    <reaction evidence="3">
        <text>RX + glutathione = an S-substituted glutathione + a halide anion + H(+)</text>
        <dbReference type="Rhea" id="RHEA:16437"/>
        <dbReference type="ChEBI" id="CHEBI:15378"/>
        <dbReference type="ChEBI" id="CHEBI:16042"/>
        <dbReference type="ChEBI" id="CHEBI:17792"/>
        <dbReference type="ChEBI" id="CHEBI:57925"/>
        <dbReference type="ChEBI" id="CHEBI:90779"/>
        <dbReference type="EC" id="2.5.1.18"/>
    </reaction>
</comment>
<proteinExistence type="inferred from homology"/>
<dbReference type="SFLD" id="SFLDS00019">
    <property type="entry name" value="Glutathione_Transferase_(cytos"/>
    <property type="match status" value="1"/>
</dbReference>
<comment type="similarity">
    <text evidence="4">Belongs to the GST superfamily.</text>
</comment>
<dbReference type="PANTHER" id="PTHR43900:SF3">
    <property type="entry name" value="GLUTATHIONE S-TRANSFERASE RHO"/>
    <property type="match status" value="1"/>
</dbReference>
<dbReference type="PROSITE" id="PS50404">
    <property type="entry name" value="GST_NTER"/>
    <property type="match status" value="1"/>
</dbReference>
<dbReference type="GeneID" id="27714299"/>
<evidence type="ECO:0000259" key="6">
    <source>
        <dbReference type="PROSITE" id="PS50405"/>
    </source>
</evidence>
<name>A0A0D2H205_9EURO</name>